<gene>
    <name evidence="1" type="ORF">SAMEA4412677_00614</name>
</gene>
<dbReference type="EMBL" id="LT906465">
    <property type="protein sequence ID" value="SNV37043.1"/>
    <property type="molecule type" value="Genomic_DNA"/>
</dbReference>
<sequence>MAIKTFNFNYDCHEAEAVFTVDTDVFTNDHAKATLEFFTWDYDKDNDPITEVLKKYAMEAIRVATRYSFNVRGVISDFKDKEGFASVDGSLGLTLVSVDGYEFDDDKLDYTVS</sequence>
<reference evidence="1 2" key="1">
    <citation type="submission" date="2017-06" db="EMBL/GenBank/DDBJ databases">
        <authorList>
            <consortium name="Pathogen Informatics"/>
        </authorList>
    </citation>
    <scope>NUCLEOTIDE SEQUENCE [LARGE SCALE GENOMIC DNA]</scope>
    <source>
        <strain evidence="1 2">NCTC13490</strain>
    </source>
</reference>
<dbReference type="AlphaFoldDB" id="A0A239WSW8"/>
<dbReference type="RefSeq" id="WP_095070282.1">
    <property type="nucleotide sequence ID" value="NZ_LT906465.1"/>
</dbReference>
<accession>A0A239WSW8</accession>
<protein>
    <submittedName>
        <fullName evidence="1">Protein of uncharacterized function (DUF2528)</fullName>
    </submittedName>
</protein>
<dbReference type="Proteomes" id="UP000215196">
    <property type="component" value="Chromosome 1"/>
</dbReference>
<organism evidence="1 2">
    <name type="scientific">Chryseobacterium taklimakanense</name>
    <dbReference type="NCBI Taxonomy" id="536441"/>
    <lineage>
        <taxon>Bacteria</taxon>
        <taxon>Pseudomonadati</taxon>
        <taxon>Bacteroidota</taxon>
        <taxon>Flavobacteriia</taxon>
        <taxon>Flavobacteriales</taxon>
        <taxon>Weeksellaceae</taxon>
        <taxon>Chryseobacterium group</taxon>
        <taxon>Chryseobacterium</taxon>
    </lineage>
</organism>
<evidence type="ECO:0000313" key="2">
    <source>
        <dbReference type="Proteomes" id="UP000215196"/>
    </source>
</evidence>
<dbReference type="Pfam" id="PF10800">
    <property type="entry name" value="DUF2528"/>
    <property type="match status" value="1"/>
</dbReference>
<name>A0A239WSW8_9FLAO</name>
<dbReference type="InterPro" id="IPR024252">
    <property type="entry name" value="DUF2528"/>
</dbReference>
<dbReference type="KEGG" id="ctak:4412677_00614"/>
<keyword evidence="2" id="KW-1185">Reference proteome</keyword>
<proteinExistence type="predicted"/>
<evidence type="ECO:0000313" key="1">
    <source>
        <dbReference type="EMBL" id="SNV37043.1"/>
    </source>
</evidence>